<evidence type="ECO:0000256" key="1">
    <source>
        <dbReference type="SAM" id="MobiDB-lite"/>
    </source>
</evidence>
<feature type="region of interest" description="Disordered" evidence="1">
    <location>
        <begin position="211"/>
        <end position="256"/>
    </location>
</feature>
<proteinExistence type="predicted"/>
<keyword evidence="3" id="KW-1185">Reference proteome</keyword>
<accession>A0ABR6BC93</accession>
<dbReference type="EMBL" id="JACJID010000001">
    <property type="protein sequence ID" value="MBA8924497.1"/>
    <property type="molecule type" value="Genomic_DNA"/>
</dbReference>
<name>A0ABR6BC93_9PSEU</name>
<evidence type="ECO:0000313" key="3">
    <source>
        <dbReference type="Proteomes" id="UP000517916"/>
    </source>
</evidence>
<evidence type="ECO:0000313" key="2">
    <source>
        <dbReference type="EMBL" id="MBA8924497.1"/>
    </source>
</evidence>
<reference evidence="2 3" key="1">
    <citation type="submission" date="2020-08" db="EMBL/GenBank/DDBJ databases">
        <title>Genomic Encyclopedia of Archaeal and Bacterial Type Strains, Phase II (KMG-II): from individual species to whole genera.</title>
        <authorList>
            <person name="Goeker M."/>
        </authorList>
    </citation>
    <scope>NUCLEOTIDE SEQUENCE [LARGE SCALE GENOMIC DNA]</scope>
    <source>
        <strain evidence="2 3">DSM 43850</strain>
    </source>
</reference>
<organism evidence="2 3">
    <name type="scientific">Kutzneria viridogrisea</name>
    <dbReference type="NCBI Taxonomy" id="47990"/>
    <lineage>
        <taxon>Bacteria</taxon>
        <taxon>Bacillati</taxon>
        <taxon>Actinomycetota</taxon>
        <taxon>Actinomycetes</taxon>
        <taxon>Pseudonocardiales</taxon>
        <taxon>Pseudonocardiaceae</taxon>
        <taxon>Kutzneria</taxon>
    </lineage>
</organism>
<sequence>MTRERRLFTTWFTSMWDDCEHAVTDEEFAVHRPEPSAVCGDVLWLAPLTYPSRSRCEYCVAFLLAHVRTQLPAPRETGHHRRLGWLGRSKVSTARPKASAVSHRWTEKDLIRWFRPGVALVWVARRMHVLLCTLLSIGGAFPSGAPVAAWPHHGRHRAAMPAPGPDGSRGALISSHPIPAPAGLPTLSDAVSAPTPDSTALTGVPSVRTGPVRAVSHSWPQSTRLPLPTARTPWMDTSPSRSQPLAGPTPVRNRPVRVVVGTELPVTAPTTPTR</sequence>
<gene>
    <name evidence="2" type="ORF">BC739_001694</name>
</gene>
<protein>
    <submittedName>
        <fullName evidence="2">Uncharacterized protein</fullName>
    </submittedName>
</protein>
<comment type="caution">
    <text evidence="2">The sequence shown here is derived from an EMBL/GenBank/DDBJ whole genome shotgun (WGS) entry which is preliminary data.</text>
</comment>
<dbReference type="Proteomes" id="UP000517916">
    <property type="component" value="Unassembled WGS sequence"/>
</dbReference>